<name>A0A2T7P7I4_POMCA</name>
<accession>A0A2T7P7I4</accession>
<feature type="compositionally biased region" description="Low complexity" evidence="1">
    <location>
        <begin position="223"/>
        <end position="233"/>
    </location>
</feature>
<evidence type="ECO:0000256" key="1">
    <source>
        <dbReference type="SAM" id="MobiDB-lite"/>
    </source>
</evidence>
<dbReference type="Proteomes" id="UP000245119">
    <property type="component" value="Linkage Group LG5"/>
</dbReference>
<evidence type="ECO:0000313" key="2">
    <source>
        <dbReference type="EMBL" id="PVD29387.1"/>
    </source>
</evidence>
<keyword evidence="3" id="KW-1185">Reference proteome</keyword>
<reference evidence="2 3" key="1">
    <citation type="submission" date="2018-04" db="EMBL/GenBank/DDBJ databases">
        <title>The genome of golden apple snail Pomacea canaliculata provides insight into stress tolerance and invasive adaptation.</title>
        <authorList>
            <person name="Liu C."/>
            <person name="Liu B."/>
            <person name="Ren Y."/>
            <person name="Zhang Y."/>
            <person name="Wang H."/>
            <person name="Li S."/>
            <person name="Jiang F."/>
            <person name="Yin L."/>
            <person name="Zhang G."/>
            <person name="Qian W."/>
            <person name="Fan W."/>
        </authorList>
    </citation>
    <scope>NUCLEOTIDE SEQUENCE [LARGE SCALE GENOMIC DNA]</scope>
    <source>
        <strain evidence="2">SZHN2017</strain>
        <tissue evidence="2">Muscle</tissue>
    </source>
</reference>
<protein>
    <submittedName>
        <fullName evidence="2">Uncharacterized protein</fullName>
    </submittedName>
</protein>
<evidence type="ECO:0000313" key="3">
    <source>
        <dbReference type="Proteomes" id="UP000245119"/>
    </source>
</evidence>
<sequence>MGGVEERKQKGDDRDAAAGFVPCPGTIKRLLTAVNSREKRISQVSIANTSATSSLSVVTWSGNGSLWQLLYHEVVSEYDGCHDVVSEYDGCHDVVSEYDGCHDAVSEYDGCHDVGSVNDGCHDAVKEVSLLAAPTVVRSQSVARECKGDNKATGDNTVFVNQGNDENPKHQHQFPPLSPSLKSVLLASFPLWLTREDERSSRAVTCIRAHKRTKQLGVGLEASSSSNNSNNNNKTTDDVTEDARAGSNHHCH</sequence>
<dbReference type="AlphaFoldDB" id="A0A2T7P7I4"/>
<gene>
    <name evidence="2" type="ORF">C0Q70_08638</name>
</gene>
<dbReference type="EMBL" id="PZQS01000005">
    <property type="protein sequence ID" value="PVD29387.1"/>
    <property type="molecule type" value="Genomic_DNA"/>
</dbReference>
<feature type="compositionally biased region" description="Basic and acidic residues" evidence="1">
    <location>
        <begin position="235"/>
        <end position="244"/>
    </location>
</feature>
<organism evidence="2 3">
    <name type="scientific">Pomacea canaliculata</name>
    <name type="common">Golden apple snail</name>
    <dbReference type="NCBI Taxonomy" id="400727"/>
    <lineage>
        <taxon>Eukaryota</taxon>
        <taxon>Metazoa</taxon>
        <taxon>Spiralia</taxon>
        <taxon>Lophotrochozoa</taxon>
        <taxon>Mollusca</taxon>
        <taxon>Gastropoda</taxon>
        <taxon>Caenogastropoda</taxon>
        <taxon>Architaenioglossa</taxon>
        <taxon>Ampullarioidea</taxon>
        <taxon>Ampullariidae</taxon>
        <taxon>Pomacea</taxon>
    </lineage>
</organism>
<feature type="region of interest" description="Disordered" evidence="1">
    <location>
        <begin position="216"/>
        <end position="252"/>
    </location>
</feature>
<comment type="caution">
    <text evidence="2">The sequence shown here is derived from an EMBL/GenBank/DDBJ whole genome shotgun (WGS) entry which is preliminary data.</text>
</comment>
<proteinExistence type="predicted"/>